<protein>
    <submittedName>
        <fullName evidence="2">Uncharacterized protein</fullName>
    </submittedName>
</protein>
<feature type="transmembrane region" description="Helical" evidence="1">
    <location>
        <begin position="158"/>
        <end position="182"/>
    </location>
</feature>
<comment type="caution">
    <text evidence="2">The sequence shown here is derived from an EMBL/GenBank/DDBJ whole genome shotgun (WGS) entry which is preliminary data.</text>
</comment>
<accession>A0A8B6GYL3</accession>
<reference evidence="2" key="1">
    <citation type="submission" date="2018-11" db="EMBL/GenBank/DDBJ databases">
        <authorList>
            <person name="Alioto T."/>
            <person name="Alioto T."/>
        </authorList>
    </citation>
    <scope>NUCLEOTIDE SEQUENCE</scope>
</reference>
<evidence type="ECO:0000256" key="1">
    <source>
        <dbReference type="SAM" id="Phobius"/>
    </source>
</evidence>
<proteinExistence type="predicted"/>
<organism evidence="2 3">
    <name type="scientific">Mytilus galloprovincialis</name>
    <name type="common">Mediterranean mussel</name>
    <dbReference type="NCBI Taxonomy" id="29158"/>
    <lineage>
        <taxon>Eukaryota</taxon>
        <taxon>Metazoa</taxon>
        <taxon>Spiralia</taxon>
        <taxon>Lophotrochozoa</taxon>
        <taxon>Mollusca</taxon>
        <taxon>Bivalvia</taxon>
        <taxon>Autobranchia</taxon>
        <taxon>Pteriomorphia</taxon>
        <taxon>Mytilida</taxon>
        <taxon>Mytiloidea</taxon>
        <taxon>Mytilidae</taxon>
        <taxon>Mytilinae</taxon>
        <taxon>Mytilus</taxon>
    </lineage>
</organism>
<keyword evidence="1" id="KW-0812">Transmembrane</keyword>
<evidence type="ECO:0000313" key="3">
    <source>
        <dbReference type="Proteomes" id="UP000596742"/>
    </source>
</evidence>
<name>A0A8B6GYL3_MYTGA</name>
<dbReference type="OrthoDB" id="6060468at2759"/>
<sequence length="186" mass="21534">MNSPADTSWEEFIKGMSGNHISDPSYCRCCLESSSSEIMKDVTTDKYKDLLVEHNRKSKSVRLTRKELKRPDLNKLKFKTHRPSGIKHFYDTDTELVLTLSIRHARKARPKIDKSTFEHPKRTVIYNHPETGQTFEEDKPHVNNTITNIHVQRRGFGILLPVIVVTCIFLLGTFSVLFALLFRHHS</sequence>
<keyword evidence="3" id="KW-1185">Reference proteome</keyword>
<gene>
    <name evidence="2" type="ORF">MGAL_10B071886</name>
</gene>
<evidence type="ECO:0000313" key="2">
    <source>
        <dbReference type="EMBL" id="VDI70994.1"/>
    </source>
</evidence>
<dbReference type="Proteomes" id="UP000596742">
    <property type="component" value="Unassembled WGS sequence"/>
</dbReference>
<dbReference type="EMBL" id="UYJE01009187">
    <property type="protein sequence ID" value="VDI70994.1"/>
    <property type="molecule type" value="Genomic_DNA"/>
</dbReference>
<keyword evidence="1" id="KW-0472">Membrane</keyword>
<keyword evidence="1" id="KW-1133">Transmembrane helix</keyword>
<dbReference type="AlphaFoldDB" id="A0A8B6GYL3"/>